<evidence type="ECO:0000256" key="1">
    <source>
        <dbReference type="SAM" id="Phobius"/>
    </source>
</evidence>
<organism evidence="2 3">
    <name type="scientific">Amorphotheca resinae ATCC 22711</name>
    <dbReference type="NCBI Taxonomy" id="857342"/>
    <lineage>
        <taxon>Eukaryota</taxon>
        <taxon>Fungi</taxon>
        <taxon>Dikarya</taxon>
        <taxon>Ascomycota</taxon>
        <taxon>Pezizomycotina</taxon>
        <taxon>Leotiomycetes</taxon>
        <taxon>Helotiales</taxon>
        <taxon>Amorphothecaceae</taxon>
        <taxon>Amorphotheca</taxon>
    </lineage>
</organism>
<dbReference type="AlphaFoldDB" id="A0A2T3B0G7"/>
<accession>A0A2T3B0G7</accession>
<gene>
    <name evidence="2" type="ORF">M430DRAFT_249549</name>
</gene>
<reference evidence="2 3" key="1">
    <citation type="journal article" date="2018" name="New Phytol.">
        <title>Comparative genomics and transcriptomics depict ericoid mycorrhizal fungi as versatile saprotrophs and plant mutualists.</title>
        <authorList>
            <person name="Martino E."/>
            <person name="Morin E."/>
            <person name="Grelet G.A."/>
            <person name="Kuo A."/>
            <person name="Kohler A."/>
            <person name="Daghino S."/>
            <person name="Barry K.W."/>
            <person name="Cichocki N."/>
            <person name="Clum A."/>
            <person name="Dockter R.B."/>
            <person name="Hainaut M."/>
            <person name="Kuo R.C."/>
            <person name="LaButti K."/>
            <person name="Lindahl B.D."/>
            <person name="Lindquist E.A."/>
            <person name="Lipzen A."/>
            <person name="Khouja H.R."/>
            <person name="Magnuson J."/>
            <person name="Murat C."/>
            <person name="Ohm R.A."/>
            <person name="Singer S.W."/>
            <person name="Spatafora J.W."/>
            <person name="Wang M."/>
            <person name="Veneault-Fourrey C."/>
            <person name="Henrissat B."/>
            <person name="Grigoriev I.V."/>
            <person name="Martin F.M."/>
            <person name="Perotto S."/>
        </authorList>
    </citation>
    <scope>NUCLEOTIDE SEQUENCE [LARGE SCALE GENOMIC DNA]</scope>
    <source>
        <strain evidence="2 3">ATCC 22711</strain>
    </source>
</reference>
<keyword evidence="1" id="KW-1133">Transmembrane helix</keyword>
<evidence type="ECO:0000313" key="2">
    <source>
        <dbReference type="EMBL" id="PSS16863.1"/>
    </source>
</evidence>
<keyword evidence="1" id="KW-0812">Transmembrane</keyword>
<name>A0A2T3B0G7_AMORE</name>
<dbReference type="EMBL" id="KZ679012">
    <property type="protein sequence ID" value="PSS16863.1"/>
    <property type="molecule type" value="Genomic_DNA"/>
</dbReference>
<dbReference type="Proteomes" id="UP000241818">
    <property type="component" value="Unassembled WGS sequence"/>
</dbReference>
<sequence>MLALELSLSILTNLYFFIYSFAICALLKDRHACLQVSYPVLDLPYSLGKVKSCHKNTCTLLKVFKTWPFVVYKISSRPCELGLGYGPPSSLVMLAAPRYSHHKYGSWNCQCSQSRLYGRPSSSIMLLYGIQLFMFCLRDERCRRG</sequence>
<keyword evidence="3" id="KW-1185">Reference proteome</keyword>
<evidence type="ECO:0000313" key="3">
    <source>
        <dbReference type="Proteomes" id="UP000241818"/>
    </source>
</evidence>
<keyword evidence="1" id="KW-0472">Membrane</keyword>
<proteinExistence type="predicted"/>
<dbReference type="GeneID" id="36573248"/>
<dbReference type="InParanoid" id="A0A2T3B0G7"/>
<feature type="transmembrane region" description="Helical" evidence="1">
    <location>
        <begin position="6"/>
        <end position="27"/>
    </location>
</feature>
<protein>
    <submittedName>
        <fullName evidence="2">Uncharacterized protein</fullName>
    </submittedName>
</protein>
<dbReference type="RefSeq" id="XP_024720371.1">
    <property type="nucleotide sequence ID" value="XM_024865167.1"/>
</dbReference>